<evidence type="ECO:0000256" key="11">
    <source>
        <dbReference type="RuleBase" id="RU362031"/>
    </source>
</evidence>
<dbReference type="InterPro" id="IPR041489">
    <property type="entry name" value="PDZ_6"/>
</dbReference>
<comment type="similarity">
    <text evidence="3 11">Belongs to the peptidase M50B family.</text>
</comment>
<keyword evidence="14" id="KW-1185">Reference proteome</keyword>
<feature type="transmembrane region" description="Helical" evidence="11">
    <location>
        <begin position="99"/>
        <end position="121"/>
    </location>
</feature>
<evidence type="ECO:0000256" key="2">
    <source>
        <dbReference type="ARBA" id="ARBA00004141"/>
    </source>
</evidence>
<dbReference type="Pfam" id="PF02163">
    <property type="entry name" value="Peptidase_M50"/>
    <property type="match status" value="1"/>
</dbReference>
<evidence type="ECO:0000256" key="5">
    <source>
        <dbReference type="ARBA" id="ARBA00022692"/>
    </source>
</evidence>
<protein>
    <recommendedName>
        <fullName evidence="11">Zinc metalloprotease</fullName>
        <ecNumber evidence="11">3.4.24.-</ecNumber>
    </recommendedName>
</protein>
<keyword evidence="8 11" id="KW-1133">Transmembrane helix</keyword>
<feature type="domain" description="PDZ" evidence="12">
    <location>
        <begin position="211"/>
        <end position="280"/>
    </location>
</feature>
<feature type="transmembrane region" description="Helical" evidence="11">
    <location>
        <begin position="372"/>
        <end position="392"/>
    </location>
</feature>
<dbReference type="GO" id="GO:0016020">
    <property type="term" value="C:membrane"/>
    <property type="evidence" value="ECO:0007669"/>
    <property type="project" value="UniProtKB-SubCell"/>
</dbReference>
<organism evidence="13 14">
    <name type="scientific">Aliidiomarina haloalkalitolerans</name>
    <dbReference type="NCBI Taxonomy" id="859059"/>
    <lineage>
        <taxon>Bacteria</taxon>
        <taxon>Pseudomonadati</taxon>
        <taxon>Pseudomonadota</taxon>
        <taxon>Gammaproteobacteria</taxon>
        <taxon>Alteromonadales</taxon>
        <taxon>Idiomarinaceae</taxon>
        <taxon>Aliidiomarina</taxon>
    </lineage>
</organism>
<keyword evidence="6 11" id="KW-0378">Hydrolase</keyword>
<feature type="domain" description="PDZ" evidence="12">
    <location>
        <begin position="117"/>
        <end position="186"/>
    </location>
</feature>
<evidence type="ECO:0000259" key="12">
    <source>
        <dbReference type="SMART" id="SM00228"/>
    </source>
</evidence>
<evidence type="ECO:0000313" key="13">
    <source>
        <dbReference type="EMBL" id="RUO21526.1"/>
    </source>
</evidence>
<evidence type="ECO:0000256" key="3">
    <source>
        <dbReference type="ARBA" id="ARBA00007931"/>
    </source>
</evidence>
<dbReference type="NCBIfam" id="NF008046">
    <property type="entry name" value="PRK10779.1"/>
    <property type="match status" value="1"/>
</dbReference>
<dbReference type="SMART" id="SM00228">
    <property type="entry name" value="PDZ"/>
    <property type="match status" value="2"/>
</dbReference>
<dbReference type="Proteomes" id="UP000288212">
    <property type="component" value="Unassembled WGS sequence"/>
</dbReference>
<keyword evidence="10 11" id="KW-0472">Membrane</keyword>
<dbReference type="GO" id="GO:0006508">
    <property type="term" value="P:proteolysis"/>
    <property type="evidence" value="ECO:0007669"/>
    <property type="project" value="UniProtKB-KW"/>
</dbReference>
<keyword evidence="7 11" id="KW-0862">Zinc</keyword>
<evidence type="ECO:0000256" key="8">
    <source>
        <dbReference type="ARBA" id="ARBA00022989"/>
    </source>
</evidence>
<dbReference type="Pfam" id="PF17820">
    <property type="entry name" value="PDZ_6"/>
    <property type="match status" value="1"/>
</dbReference>
<dbReference type="NCBIfam" id="TIGR00054">
    <property type="entry name" value="RIP metalloprotease RseP"/>
    <property type="match status" value="1"/>
</dbReference>
<dbReference type="InterPro" id="IPR036034">
    <property type="entry name" value="PDZ_sf"/>
</dbReference>
<sequence length="448" mass="48900">MEQVLWSIGGFIVALGLVVTFHEFGHFWVARRCGVKVLTFSIGFGKPLYKWRGKDGTDYQIAAVPLGGYVRMLDHEVDAVESEHQVSESFRAKSVGQRFAIVLAGPLANFVFAIAALWIMLMIGMPAVKPIIGAITPDSIAERAGVPSGAQIVAVDQRRVQDWQDVNLALVRRIGDAQTVLTVRNRDGIEEQITLPLGQWQFDPDRDSTIASLGMDVFRPAISNEIAFISDASPAANSDLQVGDKIVAINGTQSGNWEQIRSFIAAHPDQLVTVTVLRNGREQQIPVQLGDNDGVGFLGIVPYQEAYPDEYRFTLQYGPIAALQGGVERTWQLMGLTMSMLKKLVTGDVSVSNLSGPVGIAQGAGAHASYGLVYFLSFMALISVSLGILNLLPIPMLDGGHLLFYLVEWVRGKPVPEHIQELSFRAGLLILMTLLVITLFNDIGRLFA</sequence>
<feature type="transmembrane region" description="Helical" evidence="11">
    <location>
        <begin position="422"/>
        <end position="440"/>
    </location>
</feature>
<dbReference type="EC" id="3.4.24.-" evidence="11"/>
<name>A0A432VY06_9GAMM</name>
<dbReference type="PANTHER" id="PTHR42837">
    <property type="entry name" value="REGULATOR OF SIGMA-E PROTEASE RSEP"/>
    <property type="match status" value="1"/>
</dbReference>
<dbReference type="InterPro" id="IPR004387">
    <property type="entry name" value="Pept_M50_Zn"/>
</dbReference>
<dbReference type="GO" id="GO:0004222">
    <property type="term" value="F:metalloendopeptidase activity"/>
    <property type="evidence" value="ECO:0007669"/>
    <property type="project" value="InterPro"/>
</dbReference>
<comment type="caution">
    <text evidence="13">The sequence shown here is derived from an EMBL/GenBank/DDBJ whole genome shotgun (WGS) entry which is preliminary data.</text>
</comment>
<evidence type="ECO:0000256" key="9">
    <source>
        <dbReference type="ARBA" id="ARBA00023049"/>
    </source>
</evidence>
<dbReference type="GO" id="GO:0046872">
    <property type="term" value="F:metal ion binding"/>
    <property type="evidence" value="ECO:0007669"/>
    <property type="project" value="UniProtKB-KW"/>
</dbReference>
<evidence type="ECO:0000256" key="4">
    <source>
        <dbReference type="ARBA" id="ARBA00022670"/>
    </source>
</evidence>
<evidence type="ECO:0000256" key="6">
    <source>
        <dbReference type="ARBA" id="ARBA00022801"/>
    </source>
</evidence>
<keyword evidence="9 11" id="KW-0482">Metalloprotease</keyword>
<comment type="cofactor">
    <cofactor evidence="1 11">
        <name>Zn(2+)</name>
        <dbReference type="ChEBI" id="CHEBI:29105"/>
    </cofactor>
</comment>
<dbReference type="CDD" id="cd23081">
    <property type="entry name" value="cpPDZ_EcRseP-like"/>
    <property type="match status" value="1"/>
</dbReference>
<dbReference type="CDD" id="cd23082">
    <property type="entry name" value="cpPDZ1_EcRseP-like"/>
    <property type="match status" value="1"/>
</dbReference>
<dbReference type="CDD" id="cd06163">
    <property type="entry name" value="S2P-M50_PDZ_RseP-like"/>
    <property type="match status" value="2"/>
</dbReference>
<reference evidence="13 14" key="1">
    <citation type="journal article" date="2011" name="Front. Microbiol.">
        <title>Genomic signatures of strain selection and enhancement in Bacillus atrophaeus var. globigii, a historical biowarfare simulant.</title>
        <authorList>
            <person name="Gibbons H.S."/>
            <person name="Broomall S.M."/>
            <person name="McNew L.A."/>
            <person name="Daligault H."/>
            <person name="Chapman C."/>
            <person name="Bruce D."/>
            <person name="Karavis M."/>
            <person name="Krepps M."/>
            <person name="McGregor P.A."/>
            <person name="Hong C."/>
            <person name="Park K.H."/>
            <person name="Akmal A."/>
            <person name="Feldman A."/>
            <person name="Lin J.S."/>
            <person name="Chang W.E."/>
            <person name="Higgs B.W."/>
            <person name="Demirev P."/>
            <person name="Lindquist J."/>
            <person name="Liem A."/>
            <person name="Fochler E."/>
            <person name="Read T.D."/>
            <person name="Tapia R."/>
            <person name="Johnson S."/>
            <person name="Bishop-Lilly K.A."/>
            <person name="Detter C."/>
            <person name="Han C."/>
            <person name="Sozhamannan S."/>
            <person name="Rosenzweig C.N."/>
            <person name="Skowronski E.W."/>
        </authorList>
    </citation>
    <scope>NUCLEOTIDE SEQUENCE [LARGE SCALE GENOMIC DNA]</scope>
    <source>
        <strain evidence="13 14">AK5</strain>
    </source>
</reference>
<feature type="transmembrane region" description="Helical" evidence="11">
    <location>
        <begin position="6"/>
        <end position="29"/>
    </location>
</feature>
<keyword evidence="5 11" id="KW-0812">Transmembrane</keyword>
<dbReference type="InterPro" id="IPR008915">
    <property type="entry name" value="Peptidase_M50"/>
</dbReference>
<keyword evidence="11" id="KW-0479">Metal-binding</keyword>
<dbReference type="PANTHER" id="PTHR42837:SF2">
    <property type="entry name" value="MEMBRANE METALLOPROTEASE ARASP2, CHLOROPLASTIC-RELATED"/>
    <property type="match status" value="1"/>
</dbReference>
<gene>
    <name evidence="13" type="ORF">CWE06_01315</name>
</gene>
<evidence type="ECO:0000313" key="14">
    <source>
        <dbReference type="Proteomes" id="UP000288212"/>
    </source>
</evidence>
<evidence type="ECO:0000256" key="7">
    <source>
        <dbReference type="ARBA" id="ARBA00022833"/>
    </source>
</evidence>
<keyword evidence="4" id="KW-0645">Protease</keyword>
<accession>A0A432VY06</accession>
<dbReference type="InterPro" id="IPR001478">
    <property type="entry name" value="PDZ"/>
</dbReference>
<dbReference type="RefSeq" id="WP_126790506.1">
    <property type="nucleotide sequence ID" value="NZ_PIPI01000001.1"/>
</dbReference>
<evidence type="ECO:0000256" key="1">
    <source>
        <dbReference type="ARBA" id="ARBA00001947"/>
    </source>
</evidence>
<dbReference type="SUPFAM" id="SSF50156">
    <property type="entry name" value="PDZ domain-like"/>
    <property type="match status" value="2"/>
</dbReference>
<dbReference type="OrthoDB" id="9782003at2"/>
<evidence type="ECO:0000256" key="10">
    <source>
        <dbReference type="ARBA" id="ARBA00023136"/>
    </source>
</evidence>
<dbReference type="EMBL" id="PIPI01000001">
    <property type="protein sequence ID" value="RUO21526.1"/>
    <property type="molecule type" value="Genomic_DNA"/>
</dbReference>
<dbReference type="AlphaFoldDB" id="A0A432VY06"/>
<dbReference type="Gene3D" id="2.30.42.10">
    <property type="match status" value="2"/>
</dbReference>
<proteinExistence type="inferred from homology"/>
<comment type="subcellular location">
    <subcellularLocation>
        <location evidence="2">Membrane</location>
        <topology evidence="2">Multi-pass membrane protein</topology>
    </subcellularLocation>
</comment>